<dbReference type="Proteomes" id="UP000676325">
    <property type="component" value="Unassembled WGS sequence"/>
</dbReference>
<feature type="compositionally biased region" description="Basic and acidic residues" evidence="1">
    <location>
        <begin position="1"/>
        <end position="13"/>
    </location>
</feature>
<proteinExistence type="predicted"/>
<protein>
    <submittedName>
        <fullName evidence="3">Uncharacterized protein</fullName>
    </submittedName>
</protein>
<dbReference type="RefSeq" id="WP_212518931.1">
    <property type="nucleotide sequence ID" value="NZ_JAGSOH010000042.1"/>
</dbReference>
<dbReference type="AlphaFoldDB" id="A0A941IHZ9"/>
<comment type="caution">
    <text evidence="3">The sequence shown here is derived from an EMBL/GenBank/DDBJ whole genome shotgun (WGS) entry which is preliminary data.</text>
</comment>
<feature type="region of interest" description="Disordered" evidence="1">
    <location>
        <begin position="1"/>
        <end position="62"/>
    </location>
</feature>
<feature type="compositionally biased region" description="Low complexity" evidence="1">
    <location>
        <begin position="22"/>
        <end position="47"/>
    </location>
</feature>
<feature type="region of interest" description="Disordered" evidence="1">
    <location>
        <begin position="109"/>
        <end position="143"/>
    </location>
</feature>
<keyword evidence="4" id="KW-1185">Reference proteome</keyword>
<reference evidence="3" key="1">
    <citation type="submission" date="2021-04" db="EMBL/GenBank/DDBJ databases">
        <title>Genome based classification of Actinospica acidithermotolerans sp. nov., an actinobacterium isolated from an Indonesian hot spring.</title>
        <authorList>
            <person name="Kusuma A.B."/>
            <person name="Putra K.E."/>
            <person name="Nafisah S."/>
            <person name="Loh J."/>
            <person name="Nouioui I."/>
            <person name="Goodfellow M."/>
        </authorList>
    </citation>
    <scope>NUCLEOTIDE SEQUENCE</scope>
    <source>
        <strain evidence="3">MGRD01-02</strain>
    </source>
</reference>
<dbReference type="EMBL" id="JAGSOH010000042">
    <property type="protein sequence ID" value="MBR7827789.1"/>
    <property type="molecule type" value="Genomic_DNA"/>
</dbReference>
<sequence length="256" mass="26490">MSARRIESEHELDTGGIIMSDQWGQPPQQGAPGQQPYYQGQPGPTQPMAHPGQVQQPPGPYAHQHFAAAPAPSNTRKRPVIIGGIAALAVIGGALGIYFAVKPSGSSQSVRTASTAGISPTATGQSAPAAGAQTSSATAGDSSDLLTTNQVCPAFLAIEQPLISQMGQIQNEADGLRVFTAFQPKFNSLAASTPPGAFQTQIQTVANDLNTIVAYVKANPHMSKPAPAAFDAELNTFQNDIDTVDNNCDPLGTSTS</sequence>
<feature type="transmembrane region" description="Helical" evidence="2">
    <location>
        <begin position="80"/>
        <end position="101"/>
    </location>
</feature>
<keyword evidence="2" id="KW-0812">Transmembrane</keyword>
<evidence type="ECO:0000313" key="3">
    <source>
        <dbReference type="EMBL" id="MBR7827789.1"/>
    </source>
</evidence>
<feature type="compositionally biased region" description="Polar residues" evidence="1">
    <location>
        <begin position="109"/>
        <end position="118"/>
    </location>
</feature>
<feature type="compositionally biased region" description="Low complexity" evidence="1">
    <location>
        <begin position="119"/>
        <end position="143"/>
    </location>
</feature>
<organism evidence="3 4">
    <name type="scientific">Actinospica acidithermotolerans</name>
    <dbReference type="NCBI Taxonomy" id="2828514"/>
    <lineage>
        <taxon>Bacteria</taxon>
        <taxon>Bacillati</taxon>
        <taxon>Actinomycetota</taxon>
        <taxon>Actinomycetes</taxon>
        <taxon>Catenulisporales</taxon>
        <taxon>Actinospicaceae</taxon>
        <taxon>Actinospica</taxon>
    </lineage>
</organism>
<gene>
    <name evidence="3" type="ORF">KDK95_15830</name>
</gene>
<evidence type="ECO:0000256" key="2">
    <source>
        <dbReference type="SAM" id="Phobius"/>
    </source>
</evidence>
<accession>A0A941IHZ9</accession>
<keyword evidence="2" id="KW-1133">Transmembrane helix</keyword>
<name>A0A941IHZ9_9ACTN</name>
<evidence type="ECO:0000256" key="1">
    <source>
        <dbReference type="SAM" id="MobiDB-lite"/>
    </source>
</evidence>
<evidence type="ECO:0000313" key="4">
    <source>
        <dbReference type="Proteomes" id="UP000676325"/>
    </source>
</evidence>
<keyword evidence="2" id="KW-0472">Membrane</keyword>